<gene>
    <name evidence="7" type="ORF">HCB35_17470</name>
</gene>
<comment type="similarity">
    <text evidence="1">Belongs to the ParA family.</text>
</comment>
<dbReference type="Proteomes" id="UP000553016">
    <property type="component" value="Unassembled WGS sequence"/>
</dbReference>
<comment type="catalytic activity">
    <reaction evidence="2">
        <text>ATP + H2O = ADP + phosphate + H(+)</text>
        <dbReference type="Rhea" id="RHEA:13065"/>
        <dbReference type="ChEBI" id="CHEBI:15377"/>
        <dbReference type="ChEBI" id="CHEBI:15378"/>
        <dbReference type="ChEBI" id="CHEBI:30616"/>
        <dbReference type="ChEBI" id="CHEBI:43474"/>
        <dbReference type="ChEBI" id="CHEBI:456216"/>
    </reaction>
</comment>
<comment type="subunit">
    <text evidence="3">Dimerizes in the presence of ATP but not ADP; ATP-binding is required for double-stranded (ds)DNA-binding. Interacts with DnaA.</text>
</comment>
<dbReference type="InterPro" id="IPR050678">
    <property type="entry name" value="DNA_Partitioning_ATPase"/>
</dbReference>
<feature type="compositionally biased region" description="Polar residues" evidence="5">
    <location>
        <begin position="10"/>
        <end position="23"/>
    </location>
</feature>
<evidence type="ECO:0000259" key="6">
    <source>
        <dbReference type="Pfam" id="PF13614"/>
    </source>
</evidence>
<protein>
    <recommendedName>
        <fullName evidence="4">Sporulation initiation inhibitor protein Soj</fullName>
    </recommendedName>
</protein>
<proteinExistence type="inferred from homology"/>
<dbReference type="Gene3D" id="3.40.50.300">
    <property type="entry name" value="P-loop containing nucleotide triphosphate hydrolases"/>
    <property type="match status" value="1"/>
</dbReference>
<evidence type="ECO:0000313" key="8">
    <source>
        <dbReference type="Proteomes" id="UP000553016"/>
    </source>
</evidence>
<comment type="caution">
    <text evidence="7">The sequence shown here is derived from an EMBL/GenBank/DDBJ whole genome shotgun (WGS) entry which is preliminary data.</text>
</comment>
<dbReference type="PANTHER" id="PTHR13696">
    <property type="entry name" value="P-LOOP CONTAINING NUCLEOSIDE TRIPHOSPHATE HYDROLASE"/>
    <property type="match status" value="1"/>
</dbReference>
<dbReference type="SUPFAM" id="SSF52540">
    <property type="entry name" value="P-loop containing nucleoside triphosphate hydrolases"/>
    <property type="match status" value="1"/>
</dbReference>
<sequence>MERKKAKVISTANQKGGVGKTSSTDNIGEIAADQLNLKTLLIDMDPQSSLTSLKANIVSIIANKQKNMTDVMLQRATMKEIIIPLRKNLYLAPTTLELSDAEINLVSATLRELVFAKALEEIIYDYDLIIIDCPPSRGLLTVNALSASDYVVIPVQSEYQALIGINLLKNTIKNIQKQINPNLETLGYFITMITRTNHSSDVTNEIKKDKDISVILGSINRGIAVSEAGVANMSVYEYDSSETVSKQYLELTKTIVEKAGVM</sequence>
<dbReference type="Pfam" id="PF13614">
    <property type="entry name" value="AAA_31"/>
    <property type="match status" value="1"/>
</dbReference>
<evidence type="ECO:0000256" key="2">
    <source>
        <dbReference type="ARBA" id="ARBA00049360"/>
    </source>
</evidence>
<feature type="domain" description="AAA" evidence="6">
    <location>
        <begin position="6"/>
        <end position="184"/>
    </location>
</feature>
<dbReference type="PANTHER" id="PTHR13696:SF99">
    <property type="entry name" value="COBYRINIC ACID AC-DIAMIDE SYNTHASE"/>
    <property type="match status" value="1"/>
</dbReference>
<dbReference type="CDD" id="cd02042">
    <property type="entry name" value="ParAB_family"/>
    <property type="match status" value="1"/>
</dbReference>
<evidence type="ECO:0000256" key="5">
    <source>
        <dbReference type="SAM" id="MobiDB-lite"/>
    </source>
</evidence>
<dbReference type="AlphaFoldDB" id="A0A842EW17"/>
<name>A0A842EW17_9LIST</name>
<feature type="region of interest" description="Disordered" evidence="5">
    <location>
        <begin position="1"/>
        <end position="23"/>
    </location>
</feature>
<evidence type="ECO:0000256" key="4">
    <source>
        <dbReference type="ARBA" id="ARBA00071824"/>
    </source>
</evidence>
<dbReference type="InterPro" id="IPR027417">
    <property type="entry name" value="P-loop_NTPase"/>
</dbReference>
<accession>A0A842EW17</accession>
<evidence type="ECO:0000256" key="3">
    <source>
        <dbReference type="ARBA" id="ARBA00062323"/>
    </source>
</evidence>
<dbReference type="FunFam" id="3.40.50.300:FF:000285">
    <property type="entry name" value="Sporulation initiation inhibitor Soj"/>
    <property type="match status" value="1"/>
</dbReference>
<evidence type="ECO:0000313" key="7">
    <source>
        <dbReference type="EMBL" id="MBC2242267.1"/>
    </source>
</evidence>
<reference evidence="7 8" key="1">
    <citation type="submission" date="2020-03" db="EMBL/GenBank/DDBJ databases">
        <title>Soil Listeria distribution.</title>
        <authorList>
            <person name="Liao J."/>
            <person name="Wiedmann M."/>
        </authorList>
    </citation>
    <scope>NUCLEOTIDE SEQUENCE [LARGE SCALE GENOMIC DNA]</scope>
    <source>
        <strain evidence="7 8">FSL L7-0149</strain>
    </source>
</reference>
<dbReference type="InterPro" id="IPR025669">
    <property type="entry name" value="AAA_dom"/>
</dbReference>
<evidence type="ECO:0000256" key="1">
    <source>
        <dbReference type="ARBA" id="ARBA00006976"/>
    </source>
</evidence>
<organism evidence="7 8">
    <name type="scientific">Listeria booriae</name>
    <dbReference type="NCBI Taxonomy" id="1552123"/>
    <lineage>
        <taxon>Bacteria</taxon>
        <taxon>Bacillati</taxon>
        <taxon>Bacillota</taxon>
        <taxon>Bacilli</taxon>
        <taxon>Bacillales</taxon>
        <taxon>Listeriaceae</taxon>
        <taxon>Listeria</taxon>
    </lineage>
</organism>
<dbReference type="EMBL" id="JAARZA010000011">
    <property type="protein sequence ID" value="MBC2242267.1"/>
    <property type="molecule type" value="Genomic_DNA"/>
</dbReference>